<protein>
    <submittedName>
        <fullName evidence="1">Uncharacterized protein</fullName>
    </submittedName>
</protein>
<organism evidence="1 2">
    <name type="scientific">Halogranum amylolyticum</name>
    <dbReference type="NCBI Taxonomy" id="660520"/>
    <lineage>
        <taxon>Archaea</taxon>
        <taxon>Methanobacteriati</taxon>
        <taxon>Methanobacteriota</taxon>
        <taxon>Stenosarchaea group</taxon>
        <taxon>Halobacteria</taxon>
        <taxon>Halobacteriales</taxon>
        <taxon>Haloferacaceae</taxon>
    </lineage>
</organism>
<name>A0A1H8WDY2_9EURY</name>
<accession>A0A1H8WDY2</accession>
<evidence type="ECO:0000313" key="1">
    <source>
        <dbReference type="EMBL" id="SEP25348.1"/>
    </source>
</evidence>
<reference evidence="2" key="1">
    <citation type="submission" date="2016-10" db="EMBL/GenBank/DDBJ databases">
        <authorList>
            <person name="Varghese N."/>
            <person name="Submissions S."/>
        </authorList>
    </citation>
    <scope>NUCLEOTIDE SEQUENCE [LARGE SCALE GENOMIC DNA]</scope>
    <source>
        <strain evidence="2">CGMCC 1.10121</strain>
    </source>
</reference>
<evidence type="ECO:0000313" key="2">
    <source>
        <dbReference type="Proteomes" id="UP000199126"/>
    </source>
</evidence>
<dbReference type="EMBL" id="FODV01000027">
    <property type="protein sequence ID" value="SEP25348.1"/>
    <property type="molecule type" value="Genomic_DNA"/>
</dbReference>
<proteinExistence type="predicted"/>
<dbReference type="Proteomes" id="UP000199126">
    <property type="component" value="Unassembled WGS sequence"/>
</dbReference>
<gene>
    <name evidence="1" type="ORF">SAMN04487948_12722</name>
</gene>
<keyword evidence="2" id="KW-1185">Reference proteome</keyword>
<sequence>MSVKICIWVIVINGNDYEYRQWREDGSTKSKYHGPADDG</sequence>
<dbReference type="AlphaFoldDB" id="A0A1H8WDY2"/>